<evidence type="ECO:0000259" key="1">
    <source>
        <dbReference type="Pfam" id="PF03184"/>
    </source>
</evidence>
<evidence type="ECO:0000313" key="3">
    <source>
        <dbReference type="Proteomes" id="UP000324800"/>
    </source>
</evidence>
<evidence type="ECO:0000313" key="2">
    <source>
        <dbReference type="EMBL" id="KAA6376466.1"/>
    </source>
</evidence>
<proteinExistence type="predicted"/>
<dbReference type="EMBL" id="SNRW01010503">
    <property type="protein sequence ID" value="KAA6376466.1"/>
    <property type="molecule type" value="Genomic_DNA"/>
</dbReference>
<gene>
    <name evidence="2" type="ORF">EZS28_028007</name>
</gene>
<dbReference type="Proteomes" id="UP000324800">
    <property type="component" value="Unassembled WGS sequence"/>
</dbReference>
<accession>A0A5J4V0G2</accession>
<dbReference type="GO" id="GO:0003676">
    <property type="term" value="F:nucleic acid binding"/>
    <property type="evidence" value="ECO:0007669"/>
    <property type="project" value="InterPro"/>
</dbReference>
<organism evidence="2 3">
    <name type="scientific">Streblomastix strix</name>
    <dbReference type="NCBI Taxonomy" id="222440"/>
    <lineage>
        <taxon>Eukaryota</taxon>
        <taxon>Metamonada</taxon>
        <taxon>Preaxostyla</taxon>
        <taxon>Oxymonadida</taxon>
        <taxon>Streblomastigidae</taxon>
        <taxon>Streblomastix</taxon>
    </lineage>
</organism>
<sequence>MLIRVEDIQMHVANLKIKAKGKRACVVINGDEVGIQACCDTRDQCFIIPASCEFNKLYDEYRPNATVGERRAHQVRKIAALKYQLQNRYEAVLVVDNMTAHCNSYVKDLLKANSIILLTLPPHSTHFTQPCDTASLLTIKNSFATCAVLSVVKGDHLEPNVNKHAFDKDIQQLLADNTSTAITLTPTSRRRKIAKFGILNF</sequence>
<dbReference type="AlphaFoldDB" id="A0A5J4V0G2"/>
<reference evidence="2 3" key="1">
    <citation type="submission" date="2019-03" db="EMBL/GenBank/DDBJ databases">
        <title>Single cell metagenomics reveals metabolic interactions within the superorganism composed of flagellate Streblomastix strix and complex community of Bacteroidetes bacteria on its surface.</title>
        <authorList>
            <person name="Treitli S.C."/>
            <person name="Kolisko M."/>
            <person name="Husnik F."/>
            <person name="Keeling P."/>
            <person name="Hampl V."/>
        </authorList>
    </citation>
    <scope>NUCLEOTIDE SEQUENCE [LARGE SCALE GENOMIC DNA]</scope>
    <source>
        <strain evidence="2">ST1C</strain>
    </source>
</reference>
<protein>
    <recommendedName>
        <fullName evidence="1">DDE-1 domain-containing protein</fullName>
    </recommendedName>
</protein>
<name>A0A5J4V0G2_9EUKA</name>
<dbReference type="Pfam" id="PF03184">
    <property type="entry name" value="DDE_1"/>
    <property type="match status" value="1"/>
</dbReference>
<comment type="caution">
    <text evidence="2">The sequence shown here is derived from an EMBL/GenBank/DDBJ whole genome shotgun (WGS) entry which is preliminary data.</text>
</comment>
<dbReference type="InterPro" id="IPR004875">
    <property type="entry name" value="DDE_SF_endonuclease_dom"/>
</dbReference>
<dbReference type="OrthoDB" id="3064354at2759"/>
<feature type="domain" description="DDE-1" evidence="1">
    <location>
        <begin position="88"/>
        <end position="145"/>
    </location>
</feature>